<evidence type="ECO:0000313" key="5">
    <source>
        <dbReference type="EMBL" id="MFI1714949.1"/>
    </source>
</evidence>
<protein>
    <submittedName>
        <fullName evidence="5">LacI family DNA-binding transcriptional regulator</fullName>
    </submittedName>
</protein>
<dbReference type="Pfam" id="PF00356">
    <property type="entry name" value="LacI"/>
    <property type="match status" value="1"/>
</dbReference>
<name>A0ABW7U911_9ACTN</name>
<dbReference type="PROSITE" id="PS00356">
    <property type="entry name" value="HTH_LACI_1"/>
    <property type="match status" value="1"/>
</dbReference>
<dbReference type="SUPFAM" id="SSF53822">
    <property type="entry name" value="Periplasmic binding protein-like I"/>
    <property type="match status" value="1"/>
</dbReference>
<organism evidence="5 6">
    <name type="scientific">Streptomyces litmocidini</name>
    <dbReference type="NCBI Taxonomy" id="67318"/>
    <lineage>
        <taxon>Bacteria</taxon>
        <taxon>Bacillati</taxon>
        <taxon>Actinomycetota</taxon>
        <taxon>Actinomycetes</taxon>
        <taxon>Kitasatosporales</taxon>
        <taxon>Streptomycetaceae</taxon>
        <taxon>Streptomyces</taxon>
    </lineage>
</organism>
<gene>
    <name evidence="5" type="ORF">ACH407_15445</name>
</gene>
<dbReference type="InterPro" id="IPR000843">
    <property type="entry name" value="HTH_LacI"/>
</dbReference>
<dbReference type="SUPFAM" id="SSF47413">
    <property type="entry name" value="lambda repressor-like DNA-binding domains"/>
    <property type="match status" value="1"/>
</dbReference>
<evidence type="ECO:0000256" key="3">
    <source>
        <dbReference type="ARBA" id="ARBA00023163"/>
    </source>
</evidence>
<sequence>MLRLDRGRGRGYVAAPVDDQQDGDAMVTMRDVAERAGVTKQTVSNVVTGRVAVRPSTEARVRAAIAELGYVPNLVARSLATGSTRTMGLFVPTVSAPFYAGMVEEAEETLEERGYHLLLCTTRRDGERARRHLAGLTSRSVDALLIAGDQGLTDHLPLLADARFPVVLCAWEAALPDGFPVVTIDYEHGGLLAGRHLRQLGHERVAVVASPAHPVRVEGFRRALRENGLVLPDGAVHLAAEPTFKEGVATTLEALRANPGTTALFATHDVLAAAAVEAARSLGRSVPGDLSVVAYDDTPEGLLSGSTFTSVVLPMREMVRQAVDLALGAVDSAAGPDLRPRTLLPELVVGDSTARPG</sequence>
<keyword evidence="6" id="KW-1185">Reference proteome</keyword>
<dbReference type="SMART" id="SM00354">
    <property type="entry name" value="HTH_LACI"/>
    <property type="match status" value="1"/>
</dbReference>
<reference evidence="5 6" key="1">
    <citation type="submission" date="2024-10" db="EMBL/GenBank/DDBJ databases">
        <title>The Natural Products Discovery Center: Release of the First 8490 Sequenced Strains for Exploring Actinobacteria Biosynthetic Diversity.</title>
        <authorList>
            <person name="Kalkreuter E."/>
            <person name="Kautsar S.A."/>
            <person name="Yang D."/>
            <person name="Bader C.D."/>
            <person name="Teijaro C.N."/>
            <person name="Fluegel L."/>
            <person name="Davis C.M."/>
            <person name="Simpson J.R."/>
            <person name="Lauterbach L."/>
            <person name="Steele A.D."/>
            <person name="Gui C."/>
            <person name="Meng S."/>
            <person name="Li G."/>
            <person name="Viehrig K."/>
            <person name="Ye F."/>
            <person name="Su P."/>
            <person name="Kiefer A.F."/>
            <person name="Nichols A."/>
            <person name="Cepeda A.J."/>
            <person name="Yan W."/>
            <person name="Fan B."/>
            <person name="Jiang Y."/>
            <person name="Adhikari A."/>
            <person name="Zheng C.-J."/>
            <person name="Schuster L."/>
            <person name="Cowan T.M."/>
            <person name="Smanski M.J."/>
            <person name="Chevrette M.G."/>
            <person name="De Carvalho L.P.S."/>
            <person name="Shen B."/>
        </authorList>
    </citation>
    <scope>NUCLEOTIDE SEQUENCE [LARGE SCALE GENOMIC DNA]</scope>
    <source>
        <strain evidence="5 6">NPDC020602</strain>
    </source>
</reference>
<comment type="caution">
    <text evidence="5">The sequence shown here is derived from an EMBL/GenBank/DDBJ whole genome shotgun (WGS) entry which is preliminary data.</text>
</comment>
<dbReference type="Pfam" id="PF13377">
    <property type="entry name" value="Peripla_BP_3"/>
    <property type="match status" value="1"/>
</dbReference>
<evidence type="ECO:0000256" key="2">
    <source>
        <dbReference type="ARBA" id="ARBA00023125"/>
    </source>
</evidence>
<keyword evidence="2 5" id="KW-0238">DNA-binding</keyword>
<dbReference type="PROSITE" id="PS50932">
    <property type="entry name" value="HTH_LACI_2"/>
    <property type="match status" value="1"/>
</dbReference>
<dbReference type="PANTHER" id="PTHR30146:SF109">
    <property type="entry name" value="HTH-TYPE TRANSCRIPTIONAL REGULATOR GALS"/>
    <property type="match status" value="1"/>
</dbReference>
<dbReference type="InterPro" id="IPR028082">
    <property type="entry name" value="Peripla_BP_I"/>
</dbReference>
<keyword evidence="3" id="KW-0804">Transcription</keyword>
<evidence type="ECO:0000256" key="1">
    <source>
        <dbReference type="ARBA" id="ARBA00023015"/>
    </source>
</evidence>
<dbReference type="PANTHER" id="PTHR30146">
    <property type="entry name" value="LACI-RELATED TRANSCRIPTIONAL REPRESSOR"/>
    <property type="match status" value="1"/>
</dbReference>
<dbReference type="Proteomes" id="UP001611339">
    <property type="component" value="Unassembled WGS sequence"/>
</dbReference>
<dbReference type="GO" id="GO:0003677">
    <property type="term" value="F:DNA binding"/>
    <property type="evidence" value="ECO:0007669"/>
    <property type="project" value="UniProtKB-KW"/>
</dbReference>
<dbReference type="InterPro" id="IPR046335">
    <property type="entry name" value="LacI/GalR-like_sensor"/>
</dbReference>
<evidence type="ECO:0000313" key="6">
    <source>
        <dbReference type="Proteomes" id="UP001611339"/>
    </source>
</evidence>
<dbReference type="InterPro" id="IPR010982">
    <property type="entry name" value="Lambda_DNA-bd_dom_sf"/>
</dbReference>
<keyword evidence="1" id="KW-0805">Transcription regulation</keyword>
<dbReference type="Gene3D" id="3.40.50.2300">
    <property type="match status" value="2"/>
</dbReference>
<dbReference type="RefSeq" id="WP_359586963.1">
    <property type="nucleotide sequence ID" value="NZ_JBEYXG010000002.1"/>
</dbReference>
<dbReference type="EMBL" id="JBIRUI010000006">
    <property type="protein sequence ID" value="MFI1714949.1"/>
    <property type="molecule type" value="Genomic_DNA"/>
</dbReference>
<accession>A0ABW7U911</accession>
<proteinExistence type="predicted"/>
<feature type="domain" description="HTH lacI-type" evidence="4">
    <location>
        <begin position="27"/>
        <end position="81"/>
    </location>
</feature>
<dbReference type="Gene3D" id="1.10.260.40">
    <property type="entry name" value="lambda repressor-like DNA-binding domains"/>
    <property type="match status" value="1"/>
</dbReference>
<dbReference type="CDD" id="cd01392">
    <property type="entry name" value="HTH_LacI"/>
    <property type="match status" value="1"/>
</dbReference>
<evidence type="ECO:0000259" key="4">
    <source>
        <dbReference type="PROSITE" id="PS50932"/>
    </source>
</evidence>